<protein>
    <submittedName>
        <fullName evidence="6">Transposase, Gmet_2093 family</fullName>
    </submittedName>
</protein>
<dbReference type="SUPFAM" id="SSF53098">
    <property type="entry name" value="Ribonuclease H-like"/>
    <property type="match status" value="1"/>
</dbReference>
<gene>
    <name evidence="6" type="ORF">MNBD_BACTEROID03-2276</name>
</gene>
<keyword evidence="3" id="KW-0238">DNA-binding</keyword>
<reference evidence="6" key="1">
    <citation type="submission" date="2018-06" db="EMBL/GenBank/DDBJ databases">
        <authorList>
            <person name="Zhirakovskaya E."/>
        </authorList>
    </citation>
    <scope>NUCLEOTIDE SEQUENCE</scope>
</reference>
<dbReference type="GO" id="GO:0006313">
    <property type="term" value="P:DNA transposition"/>
    <property type="evidence" value="ECO:0007669"/>
    <property type="project" value="InterPro"/>
</dbReference>
<dbReference type="AlphaFoldDB" id="A0A3B0T7B1"/>
<dbReference type="PANTHER" id="PTHR33258">
    <property type="entry name" value="TRANSPOSASE INSL FOR INSERTION SEQUENCE ELEMENT IS186A-RELATED"/>
    <property type="match status" value="1"/>
</dbReference>
<evidence type="ECO:0000313" key="6">
    <source>
        <dbReference type="EMBL" id="VAW11963.1"/>
    </source>
</evidence>
<dbReference type="EMBL" id="UOEL01000075">
    <property type="protein sequence ID" value="VAW11963.1"/>
    <property type="molecule type" value="Genomic_DNA"/>
</dbReference>
<feature type="domain" description="Transposase IS4-like" evidence="5">
    <location>
        <begin position="10"/>
        <end position="154"/>
    </location>
</feature>
<name>A0A3B0T7B1_9ZZZZ</name>
<keyword evidence="2" id="KW-0815">Transposition</keyword>
<dbReference type="InterPro" id="IPR002559">
    <property type="entry name" value="Transposase_11"/>
</dbReference>
<accession>A0A3B0T7B1</accession>
<keyword evidence="4" id="KW-0233">DNA recombination</keyword>
<dbReference type="InterPro" id="IPR047952">
    <property type="entry name" value="Transpos_IS4"/>
</dbReference>
<dbReference type="PANTHER" id="PTHR33258:SF1">
    <property type="entry name" value="TRANSPOSASE INSL FOR INSERTION SEQUENCE ELEMENT IS186A-RELATED"/>
    <property type="match status" value="1"/>
</dbReference>
<evidence type="ECO:0000256" key="4">
    <source>
        <dbReference type="ARBA" id="ARBA00023172"/>
    </source>
</evidence>
<dbReference type="GO" id="GO:0003677">
    <property type="term" value="F:DNA binding"/>
    <property type="evidence" value="ECO:0007669"/>
    <property type="project" value="UniProtKB-KW"/>
</dbReference>
<organism evidence="6">
    <name type="scientific">hydrothermal vent metagenome</name>
    <dbReference type="NCBI Taxonomy" id="652676"/>
    <lineage>
        <taxon>unclassified sequences</taxon>
        <taxon>metagenomes</taxon>
        <taxon>ecological metagenomes</taxon>
    </lineage>
</organism>
<sequence>MDLLVYEMGARYVFDRAYLDFERLHKIELCFAYFVIRAKTNTKFARMYSAKVDRVTGALCDQIGRLTSKETSKAYPGKLRRVKYHDAKTDRTLIFLTNNMEASALDIAMLYKQRRYVELFFKWIKQHLKIKSFWGTSENAVKIQIYSAIITYCMVATMAKKMELYRSTYEILQVLGISLLDKTSVNQLFNDVDYNNDKERDCKQLKISLF</sequence>
<evidence type="ECO:0000256" key="1">
    <source>
        <dbReference type="ARBA" id="ARBA00010075"/>
    </source>
</evidence>
<evidence type="ECO:0000259" key="5">
    <source>
        <dbReference type="Pfam" id="PF01609"/>
    </source>
</evidence>
<dbReference type="NCBIfam" id="NF033592">
    <property type="entry name" value="transpos_IS4_1"/>
    <property type="match status" value="1"/>
</dbReference>
<dbReference type="Pfam" id="PF01609">
    <property type="entry name" value="DDE_Tnp_1"/>
    <property type="match status" value="1"/>
</dbReference>
<dbReference type="InterPro" id="IPR012337">
    <property type="entry name" value="RNaseH-like_sf"/>
</dbReference>
<dbReference type="GO" id="GO:0004803">
    <property type="term" value="F:transposase activity"/>
    <property type="evidence" value="ECO:0007669"/>
    <property type="project" value="InterPro"/>
</dbReference>
<proteinExistence type="inferred from homology"/>
<evidence type="ECO:0000256" key="2">
    <source>
        <dbReference type="ARBA" id="ARBA00022578"/>
    </source>
</evidence>
<evidence type="ECO:0000256" key="3">
    <source>
        <dbReference type="ARBA" id="ARBA00023125"/>
    </source>
</evidence>
<comment type="similarity">
    <text evidence="1">Belongs to the transposase 11 family.</text>
</comment>